<proteinExistence type="predicted"/>
<name>F8LAD4_9BACT</name>
<accession>F8LAD4</accession>
<reference evidence="2" key="1">
    <citation type="submission" date="2011-05" db="EMBL/GenBank/DDBJ databases">
        <title>Unity in variety -- the pan-genome of the Chlamydiae.</title>
        <authorList>
            <person name="Collingro A."/>
            <person name="Tischler P."/>
            <person name="Weinmaier T."/>
            <person name="Penz T."/>
            <person name="Heinz E."/>
            <person name="Brunham R.C."/>
            <person name="Read T.D."/>
            <person name="Bavoil P.M."/>
            <person name="Sachse K."/>
            <person name="Kahane S."/>
            <person name="Friedman M.G."/>
            <person name="Rattei T."/>
            <person name="Myers G.S.A."/>
            <person name="Horn M."/>
        </authorList>
    </citation>
    <scope>NUCLEOTIDE SEQUENCE</scope>
    <source>
        <strain evidence="2">2032/99</strain>
    </source>
</reference>
<protein>
    <submittedName>
        <fullName evidence="2">Uncharacterized protein</fullName>
    </submittedName>
</protein>
<sequence length="80" mass="8896">MWPRAWGLTWKGEGAGETRSSTVGGERAGWRRRQLREKTEAKQEQALHPGLQRVEDSLVQQGPWLQTAETGPPAAGVKDM</sequence>
<evidence type="ECO:0000313" key="2">
    <source>
        <dbReference type="EMBL" id="CCB90443.1"/>
    </source>
</evidence>
<feature type="region of interest" description="Disordered" evidence="1">
    <location>
        <begin position="1"/>
        <end position="31"/>
    </location>
</feature>
<dbReference type="AlphaFoldDB" id="F8LAD4"/>
<gene>
    <name evidence="2" type="ORF">WCH_CE14000</name>
</gene>
<organism evidence="2">
    <name type="scientific">Waddlia chondrophila 2032/99</name>
    <dbReference type="NCBI Taxonomy" id="765953"/>
    <lineage>
        <taxon>Bacteria</taxon>
        <taxon>Pseudomonadati</taxon>
        <taxon>Chlamydiota</taxon>
        <taxon>Chlamydiia</taxon>
        <taxon>Parachlamydiales</taxon>
        <taxon>Waddliaceae</taxon>
        <taxon>Waddlia</taxon>
    </lineage>
</organism>
<dbReference type="EMBL" id="FR872614">
    <property type="protein sequence ID" value="CCB90443.1"/>
    <property type="molecule type" value="Genomic_DNA"/>
</dbReference>
<evidence type="ECO:0000256" key="1">
    <source>
        <dbReference type="SAM" id="MobiDB-lite"/>
    </source>
</evidence>